<evidence type="ECO:0000256" key="4">
    <source>
        <dbReference type="HAMAP-Rule" id="MF_00689"/>
    </source>
</evidence>
<dbReference type="HAMAP" id="MF_00689">
    <property type="entry name" value="Bpt"/>
    <property type="match status" value="1"/>
</dbReference>
<evidence type="ECO:0000259" key="6">
    <source>
        <dbReference type="Pfam" id="PF04377"/>
    </source>
</evidence>
<dbReference type="NCBIfam" id="NF002346">
    <property type="entry name" value="PRK01305.2-3"/>
    <property type="match status" value="1"/>
</dbReference>
<evidence type="ECO:0000256" key="2">
    <source>
        <dbReference type="ARBA" id="ARBA00022679"/>
    </source>
</evidence>
<dbReference type="GO" id="GO:0004057">
    <property type="term" value="F:arginyl-tRNA--protein transferase activity"/>
    <property type="evidence" value="ECO:0007669"/>
    <property type="project" value="UniProtKB-EC"/>
</dbReference>
<keyword evidence="2 4" id="KW-0808">Transferase</keyword>
<comment type="catalytic activity">
    <reaction evidence="4">
        <text>N-terminal L-aspartyl-[protein] + L-leucyl-tRNA(Leu) = N-terminal L-leucyl-L-aspartyl-[protein] + tRNA(Leu) + H(+)</text>
        <dbReference type="Rhea" id="RHEA:50420"/>
        <dbReference type="Rhea" id="RHEA-COMP:9613"/>
        <dbReference type="Rhea" id="RHEA-COMP:9622"/>
        <dbReference type="Rhea" id="RHEA-COMP:12669"/>
        <dbReference type="Rhea" id="RHEA-COMP:12674"/>
        <dbReference type="ChEBI" id="CHEBI:15378"/>
        <dbReference type="ChEBI" id="CHEBI:64720"/>
        <dbReference type="ChEBI" id="CHEBI:78442"/>
        <dbReference type="ChEBI" id="CHEBI:78494"/>
        <dbReference type="ChEBI" id="CHEBI:133042"/>
        <dbReference type="EC" id="2.3.2.29"/>
    </reaction>
</comment>
<comment type="similarity">
    <text evidence="4">Belongs to the R-transferase family. Bpt subfamily.</text>
</comment>
<keyword evidence="1 4" id="KW-0963">Cytoplasm</keyword>
<dbReference type="Pfam" id="PF04377">
    <property type="entry name" value="ATE_C"/>
    <property type="match status" value="1"/>
</dbReference>
<dbReference type="EC" id="2.3.2.29" evidence="4"/>
<dbReference type="InterPro" id="IPR007471">
    <property type="entry name" value="N-end_Aminoacyl_Trfase_N"/>
</dbReference>
<evidence type="ECO:0000256" key="3">
    <source>
        <dbReference type="ARBA" id="ARBA00023315"/>
    </source>
</evidence>
<evidence type="ECO:0000259" key="5">
    <source>
        <dbReference type="Pfam" id="PF04376"/>
    </source>
</evidence>
<dbReference type="InterPro" id="IPR030700">
    <property type="entry name" value="N-end_Aminoacyl_Trfase"/>
</dbReference>
<comment type="catalytic activity">
    <reaction evidence="4">
        <text>N-terminal L-glutamyl-[protein] + L-leucyl-tRNA(Leu) = N-terminal L-leucyl-L-glutamyl-[protein] + tRNA(Leu) + H(+)</text>
        <dbReference type="Rhea" id="RHEA:50412"/>
        <dbReference type="Rhea" id="RHEA-COMP:9613"/>
        <dbReference type="Rhea" id="RHEA-COMP:9622"/>
        <dbReference type="Rhea" id="RHEA-COMP:12664"/>
        <dbReference type="Rhea" id="RHEA-COMP:12668"/>
        <dbReference type="ChEBI" id="CHEBI:15378"/>
        <dbReference type="ChEBI" id="CHEBI:64721"/>
        <dbReference type="ChEBI" id="CHEBI:78442"/>
        <dbReference type="ChEBI" id="CHEBI:78494"/>
        <dbReference type="ChEBI" id="CHEBI:133041"/>
        <dbReference type="EC" id="2.3.2.29"/>
    </reaction>
</comment>
<keyword evidence="8" id="KW-1185">Reference proteome</keyword>
<dbReference type="Pfam" id="PF04376">
    <property type="entry name" value="ATE_N"/>
    <property type="match status" value="1"/>
</dbReference>
<evidence type="ECO:0000256" key="1">
    <source>
        <dbReference type="ARBA" id="ARBA00022490"/>
    </source>
</evidence>
<dbReference type="RefSeq" id="WP_112057811.1">
    <property type="nucleotide sequence ID" value="NZ_JAMOKW010000001.1"/>
</dbReference>
<gene>
    <name evidence="4" type="primary">bpt</name>
    <name evidence="7" type="ORF">NCR95_03930</name>
</gene>
<dbReference type="Proteomes" id="UP001057522">
    <property type="component" value="Unassembled WGS sequence"/>
</dbReference>
<accession>A0ABT0TTR7</accession>
<reference evidence="7" key="1">
    <citation type="submission" date="2022-06" db="EMBL/GenBank/DDBJ databases">
        <title>Helicobacter colisuis sp. nov.</title>
        <authorList>
            <person name="Papic B."/>
            <person name="Gruntar I."/>
        </authorList>
    </citation>
    <scope>NUCLEOTIDE SEQUENCE</scope>
    <source>
        <strain evidence="7">11154-15</strain>
    </source>
</reference>
<feature type="domain" description="N-end aminoacyl transferase N-terminal" evidence="5">
    <location>
        <begin position="12"/>
        <end position="80"/>
    </location>
</feature>
<dbReference type="NCBIfam" id="NF002344">
    <property type="entry name" value="PRK01305.2-1"/>
    <property type="match status" value="1"/>
</dbReference>
<proteinExistence type="inferred from homology"/>
<dbReference type="SUPFAM" id="SSF55729">
    <property type="entry name" value="Acyl-CoA N-acyltransferases (Nat)"/>
    <property type="match status" value="1"/>
</dbReference>
<protein>
    <recommendedName>
        <fullName evidence="4">Aspartate/glutamate leucyltransferase</fullName>
        <ecNumber evidence="4">2.3.2.29</ecNumber>
    </recommendedName>
</protein>
<dbReference type="PANTHER" id="PTHR21367">
    <property type="entry name" value="ARGININE-TRNA-PROTEIN TRANSFERASE 1"/>
    <property type="match status" value="1"/>
</dbReference>
<evidence type="ECO:0000313" key="8">
    <source>
        <dbReference type="Proteomes" id="UP001057522"/>
    </source>
</evidence>
<dbReference type="EMBL" id="JAMOKX010000003">
    <property type="protein sequence ID" value="MCL9819321.1"/>
    <property type="molecule type" value="Genomic_DNA"/>
</dbReference>
<comment type="subcellular location">
    <subcellularLocation>
        <location evidence="4">Cytoplasm</location>
    </subcellularLocation>
</comment>
<dbReference type="InterPro" id="IPR016181">
    <property type="entry name" value="Acyl_CoA_acyltransferase"/>
</dbReference>
<dbReference type="PIRSF" id="PIRSF037208">
    <property type="entry name" value="ATE_pro_prd"/>
    <property type="match status" value="1"/>
</dbReference>
<evidence type="ECO:0000313" key="7">
    <source>
        <dbReference type="EMBL" id="MCL9819321.1"/>
    </source>
</evidence>
<comment type="caution">
    <text evidence="7">The sequence shown here is derived from an EMBL/GenBank/DDBJ whole genome shotgun (WGS) entry which is preliminary data.</text>
</comment>
<comment type="function">
    <text evidence="4">Functions in the N-end rule pathway of protein degradation where it conjugates Leu from its aminoacyl-tRNA to the N-termini of proteins containing an N-terminal aspartate or glutamate.</text>
</comment>
<dbReference type="InterPro" id="IPR017138">
    <property type="entry name" value="Asp_Glu_LeuTrfase"/>
</dbReference>
<name>A0ABT0TTR7_9HELI</name>
<dbReference type="InterPro" id="IPR007472">
    <property type="entry name" value="N-end_Aminoacyl_Trfase_C"/>
</dbReference>
<feature type="domain" description="N-end rule aminoacyl transferase C-terminal" evidence="6">
    <location>
        <begin position="98"/>
        <end position="222"/>
    </location>
</feature>
<keyword evidence="3 4" id="KW-0012">Acyltransferase</keyword>
<sequence>MEIFEIIQSSKPCSYLEGIESKFRYFYIKQCSKEFYDLLLQRGWRRFGCYFFVPICQGCEECISIRQDCENFIFSKSHQRILKNPLKLKITRPRVSFEHLELYEKYHRVMHDKKGWEYQKSTLEIYYETFVQGYQDFGYEFDYYYEEKLVGVALVDVLDNAISAVYCYYDHDFKKFSIGSYSILKQIAFAKEYNIKYLYPGYWIKDHYSMGYKEKFKPFEVLQNRPNLNEYSIWIKE</sequence>
<organism evidence="7 8">
    <name type="scientific">Helicobacter colisuis</name>
    <dbReference type="NCBI Taxonomy" id="2949739"/>
    <lineage>
        <taxon>Bacteria</taxon>
        <taxon>Pseudomonadati</taxon>
        <taxon>Campylobacterota</taxon>
        <taxon>Epsilonproteobacteria</taxon>
        <taxon>Campylobacterales</taxon>
        <taxon>Helicobacteraceae</taxon>
        <taxon>Helicobacter</taxon>
    </lineage>
</organism>
<dbReference type="PANTHER" id="PTHR21367:SF1">
    <property type="entry name" value="ARGINYL-TRNA--PROTEIN TRANSFERASE 1"/>
    <property type="match status" value="1"/>
</dbReference>